<dbReference type="AlphaFoldDB" id="A0A6J5BWC7"/>
<proteinExistence type="predicted"/>
<organism evidence="1 2">
    <name type="scientific">Paraburkholderia phenoliruptrix</name>
    <dbReference type="NCBI Taxonomy" id="252970"/>
    <lineage>
        <taxon>Bacteria</taxon>
        <taxon>Pseudomonadati</taxon>
        <taxon>Pseudomonadota</taxon>
        <taxon>Betaproteobacteria</taxon>
        <taxon>Burkholderiales</taxon>
        <taxon>Burkholderiaceae</taxon>
        <taxon>Paraburkholderia</taxon>
    </lineage>
</organism>
<reference evidence="1 2" key="1">
    <citation type="submission" date="2020-04" db="EMBL/GenBank/DDBJ databases">
        <authorList>
            <person name="De Canck E."/>
        </authorList>
    </citation>
    <scope>NUCLEOTIDE SEQUENCE [LARGE SCALE GENOMIC DNA]</scope>
    <source>
        <strain evidence="1 2">LMG 22037</strain>
    </source>
</reference>
<dbReference type="EMBL" id="CADIKB010000028">
    <property type="protein sequence ID" value="CAB3719837.1"/>
    <property type="molecule type" value="Genomic_DNA"/>
</dbReference>
<gene>
    <name evidence="1" type="ORF">LMG22037_04667</name>
</gene>
<name>A0A6J5BWC7_9BURK</name>
<dbReference type="Proteomes" id="UP000494249">
    <property type="component" value="Unassembled WGS sequence"/>
</dbReference>
<dbReference type="RefSeq" id="WP_035482217.1">
    <property type="nucleotide sequence ID" value="NZ_CADFGL010000010.1"/>
</dbReference>
<protein>
    <submittedName>
        <fullName evidence="1">Uncharacterized protein</fullName>
    </submittedName>
</protein>
<evidence type="ECO:0000313" key="1">
    <source>
        <dbReference type="EMBL" id="CAB3719837.1"/>
    </source>
</evidence>
<sequence>MMNFLRGFLSGLAGPVSLFSEPRRVQPVKIEIKKLHRSIADPVEAMRADWQQVGDDLRAVMGSKIGENE</sequence>
<accession>A0A6J5BWC7</accession>
<evidence type="ECO:0000313" key="2">
    <source>
        <dbReference type="Proteomes" id="UP000494249"/>
    </source>
</evidence>